<dbReference type="Pfam" id="PF14183">
    <property type="entry name" value="YwpF"/>
    <property type="match status" value="1"/>
</dbReference>
<evidence type="ECO:0000313" key="2">
    <source>
        <dbReference type="Proteomes" id="UP000199334"/>
    </source>
</evidence>
<proteinExistence type="predicted"/>
<dbReference type="AlphaFoldDB" id="A0A1G9YEB4"/>
<dbReference type="EMBL" id="FNIG01000002">
    <property type="protein sequence ID" value="SDN07387.1"/>
    <property type="molecule type" value="Genomic_DNA"/>
</dbReference>
<gene>
    <name evidence="1" type="ORF">SAMN05216498_1361</name>
</gene>
<protein>
    <submittedName>
        <fullName evidence="1">YwpF-like protein</fullName>
    </submittedName>
</protein>
<reference evidence="1 2" key="1">
    <citation type="submission" date="2016-10" db="EMBL/GenBank/DDBJ databases">
        <authorList>
            <person name="de Groot N.N."/>
        </authorList>
    </citation>
    <scope>NUCLEOTIDE SEQUENCE [LARGE SCALE GENOMIC DNA]</scope>
    <source>
        <strain evidence="1 2">CGMCC 1.3442</strain>
    </source>
</reference>
<dbReference type="InterPro" id="IPR025573">
    <property type="entry name" value="YwpF"/>
</dbReference>
<sequence>MKTFRLISIEVLEKAGDELYNREISIQDGLIIDREIDKDRWLIEFLIPKSYYELFQENHERQQEIVVQVRITKSTNPKATIVAKVNSVNEIDGDINVILIGNLVNREREQVEHMLQDLIEAGYQGVSLLKKFKEKNQESFY</sequence>
<dbReference type="RefSeq" id="WP_093855846.1">
    <property type="nucleotide sequence ID" value="NZ_BJVZ01000001.1"/>
</dbReference>
<evidence type="ECO:0000313" key="1">
    <source>
        <dbReference type="EMBL" id="SDN07387.1"/>
    </source>
</evidence>
<organism evidence="1 2">
    <name type="scientific">Tenuibacillus multivorans</name>
    <dbReference type="NCBI Taxonomy" id="237069"/>
    <lineage>
        <taxon>Bacteria</taxon>
        <taxon>Bacillati</taxon>
        <taxon>Bacillota</taxon>
        <taxon>Bacilli</taxon>
        <taxon>Bacillales</taxon>
        <taxon>Bacillaceae</taxon>
        <taxon>Tenuibacillus</taxon>
    </lineage>
</organism>
<dbReference type="OrthoDB" id="2427395at2"/>
<dbReference type="STRING" id="237069.SAMN05216498_1361"/>
<accession>A0A1G9YEB4</accession>
<dbReference type="Proteomes" id="UP000199334">
    <property type="component" value="Unassembled WGS sequence"/>
</dbReference>
<keyword evidence="2" id="KW-1185">Reference proteome</keyword>
<name>A0A1G9YEB4_9BACI</name>